<evidence type="ECO:0008006" key="6">
    <source>
        <dbReference type="Google" id="ProtNLM"/>
    </source>
</evidence>
<evidence type="ECO:0000313" key="4">
    <source>
        <dbReference type="Proteomes" id="UP000053300"/>
    </source>
</evidence>
<dbReference type="EMBL" id="LPXH01000041">
    <property type="protein sequence ID" value="KUF38012.1"/>
    <property type="molecule type" value="Genomic_DNA"/>
</dbReference>
<dbReference type="EMBL" id="CP020121">
    <property type="protein sequence ID" value="AQZ98990.1"/>
    <property type="molecule type" value="Genomic_DNA"/>
</dbReference>
<reference evidence="3 4" key="1">
    <citation type="submission" date="2015-12" db="EMBL/GenBank/DDBJ databases">
        <title>Complete genome sequence of a multi-drug resistant strain Acidovorax sp. 12322-1.</title>
        <authorList>
            <person name="Ming D."/>
            <person name="Wang M."/>
            <person name="Hu S."/>
            <person name="Zhou Y."/>
            <person name="Jiang T."/>
        </authorList>
    </citation>
    <scope>NUCLEOTIDE SEQUENCE [LARGE SCALE GENOMIC DNA]</scope>
    <source>
        <strain evidence="3 4">12322-1</strain>
    </source>
</reference>
<gene>
    <name evidence="3" type="ORF">AS359_04715</name>
    <name evidence="2" type="ORF">B5M06_12790</name>
</gene>
<feature type="chain" id="PRO_5036003224" description="Low-complexity protein" evidence="1">
    <location>
        <begin position="24"/>
        <end position="77"/>
    </location>
</feature>
<accession>A0A1V3TGN3</accession>
<evidence type="ECO:0000313" key="5">
    <source>
        <dbReference type="Proteomes" id="UP000242792"/>
    </source>
</evidence>
<feature type="signal peptide" evidence="1">
    <location>
        <begin position="1"/>
        <end position="23"/>
    </location>
</feature>
<dbReference type="GeneID" id="83040195"/>
<dbReference type="STRING" id="225992.B5M06_12790"/>
<evidence type="ECO:0000313" key="2">
    <source>
        <dbReference type="EMBL" id="AQZ98990.1"/>
    </source>
</evidence>
<accession>A0A0W7YSG2</accession>
<dbReference type="Proteomes" id="UP000053300">
    <property type="component" value="Unassembled WGS sequence"/>
</dbReference>
<accession>A0A1V0BGB6</accession>
<keyword evidence="1" id="KW-0732">Signal</keyword>
<protein>
    <recommendedName>
        <fullName evidence="6">Low-complexity protein</fullName>
    </recommendedName>
</protein>
<dbReference type="AlphaFoldDB" id="A0A0W7YSG2"/>
<reference evidence="2 5" key="2">
    <citation type="submission" date="2017-03" db="EMBL/GenBank/DDBJ databases">
        <title>Rapid Whole Genome Sequencing of Comamonas kerstersii Causing Continuous ambulatory Peritoneal Dialysis-Associated Peritonitis.</title>
        <authorList>
            <person name="Zheng B."/>
        </authorList>
    </citation>
    <scope>NUCLEOTIDE SEQUENCE [LARGE SCALE GENOMIC DNA]</scope>
    <source>
        <strain evidence="2 5">8943</strain>
    </source>
</reference>
<dbReference type="KEGG" id="cke:B5M06_12790"/>
<dbReference type="Proteomes" id="UP000242792">
    <property type="component" value="Chromosome"/>
</dbReference>
<name>A0A0W7YSG2_9BURK</name>
<evidence type="ECO:0000256" key="1">
    <source>
        <dbReference type="SAM" id="SignalP"/>
    </source>
</evidence>
<dbReference type="RefSeq" id="WP_054066560.1">
    <property type="nucleotide sequence ID" value="NZ_CP020121.1"/>
</dbReference>
<proteinExistence type="predicted"/>
<organism evidence="3 4">
    <name type="scientific">Comamonas kerstersii</name>
    <dbReference type="NCBI Taxonomy" id="225992"/>
    <lineage>
        <taxon>Bacteria</taxon>
        <taxon>Pseudomonadati</taxon>
        <taxon>Pseudomonadota</taxon>
        <taxon>Betaproteobacteria</taxon>
        <taxon>Burkholderiales</taxon>
        <taxon>Comamonadaceae</taxon>
        <taxon>Comamonas</taxon>
    </lineage>
</organism>
<sequence length="77" mass="7589">MSALNIKSVATIAAALIASSAWAAGAAEQKCGAGTCGKKETTCKPGAQCDASCSKKDSACSKKDAACSKKDAACSKK</sequence>
<evidence type="ECO:0000313" key="3">
    <source>
        <dbReference type="EMBL" id="KUF38012.1"/>
    </source>
</evidence>
<keyword evidence="4" id="KW-1185">Reference proteome</keyword>